<comment type="function">
    <text evidence="2">Catalyzes the condensation of iminoaspartate with dihydroxyacetone phosphate to form quinolinate.</text>
</comment>
<evidence type="ECO:0000313" key="15">
    <source>
        <dbReference type="Proteomes" id="UP000255523"/>
    </source>
</evidence>
<dbReference type="GeneID" id="77461026"/>
<proteinExistence type="predicted"/>
<dbReference type="GO" id="GO:0046872">
    <property type="term" value="F:metal ion binding"/>
    <property type="evidence" value="ECO:0007669"/>
    <property type="project" value="UniProtKB-KW"/>
</dbReference>
<dbReference type="GO" id="GO:0051539">
    <property type="term" value="F:4 iron, 4 sulfur cluster binding"/>
    <property type="evidence" value="ECO:0007669"/>
    <property type="project" value="UniProtKB-KW"/>
</dbReference>
<keyword evidence="10" id="KW-0411">Iron-sulfur</keyword>
<reference evidence="14 15" key="1">
    <citation type="submission" date="2018-06" db="EMBL/GenBank/DDBJ databases">
        <authorList>
            <consortium name="Pathogen Informatics"/>
            <person name="Doyle S."/>
        </authorList>
    </citation>
    <scope>NUCLEOTIDE SEQUENCE [LARGE SCALE GENOMIC DNA]</scope>
    <source>
        <strain evidence="14 15">NCTC11087</strain>
    </source>
</reference>
<dbReference type="GO" id="GO:0005829">
    <property type="term" value="C:cytosol"/>
    <property type="evidence" value="ECO:0007669"/>
    <property type="project" value="TreeGrafter"/>
</dbReference>
<dbReference type="InterPro" id="IPR036094">
    <property type="entry name" value="NadA_sf"/>
</dbReference>
<evidence type="ECO:0000256" key="6">
    <source>
        <dbReference type="ARBA" id="ARBA00022642"/>
    </source>
</evidence>
<dbReference type="EC" id="2.5.1.72" evidence="4 13"/>
<comment type="catalytic activity">
    <reaction evidence="11">
        <text>iminosuccinate + dihydroxyacetone phosphate = quinolinate + phosphate + 2 H2O + H(+)</text>
        <dbReference type="Rhea" id="RHEA:25888"/>
        <dbReference type="ChEBI" id="CHEBI:15377"/>
        <dbReference type="ChEBI" id="CHEBI:15378"/>
        <dbReference type="ChEBI" id="CHEBI:29959"/>
        <dbReference type="ChEBI" id="CHEBI:43474"/>
        <dbReference type="ChEBI" id="CHEBI:57642"/>
        <dbReference type="ChEBI" id="CHEBI:77875"/>
        <dbReference type="EC" id="2.5.1.72"/>
    </reaction>
    <physiologicalReaction direction="left-to-right" evidence="11">
        <dbReference type="Rhea" id="RHEA:25889"/>
    </physiologicalReaction>
</comment>
<comment type="cofactor">
    <cofactor evidence="1">
        <name>[4Fe-4S] cluster</name>
        <dbReference type="ChEBI" id="CHEBI:49883"/>
    </cofactor>
</comment>
<name>A0A380LIP2_9FIRM</name>
<keyword evidence="7 14" id="KW-0808">Transferase</keyword>
<dbReference type="Proteomes" id="UP000255523">
    <property type="component" value="Unassembled WGS sequence"/>
</dbReference>
<sequence length="302" mass="34049">MSLKEDIQKLKQEKNAIILAHYYVEGDVQDVADFVGDSFALAKKAKETDAQIIVFAGVRFMGESAKILNPDKKVLMPDMNADCPMAHMAVVSNIRKMRKEVDDLAVVCYVNSTAELKTLSDVCVTSSNAVKIVKNLPHKNIYFIPDQHLASFVKEQVPEKNVILNDGYCITHHRMSKEDVLKAKEKYPKALVLVHPECKKEVVELADYAGSTAGILQYATKSEHTEFIIGTEMGVLYELKRQNPNKKFHIMSDKLVCVNMKKVTLDKLYDVLLHEKNEIVLDEEVMVKAKKSMDAMLEMAKA</sequence>
<dbReference type="Pfam" id="PF02445">
    <property type="entry name" value="NadA"/>
    <property type="match status" value="1"/>
</dbReference>
<gene>
    <name evidence="14" type="primary">nadA</name>
    <name evidence="14" type="ORF">NCTC11087_00020</name>
</gene>
<evidence type="ECO:0000256" key="10">
    <source>
        <dbReference type="ARBA" id="ARBA00023014"/>
    </source>
</evidence>
<evidence type="ECO:0000256" key="5">
    <source>
        <dbReference type="ARBA" id="ARBA00022485"/>
    </source>
</evidence>
<dbReference type="UniPathway" id="UPA00253">
    <property type="reaction ID" value="UER00327"/>
</dbReference>
<evidence type="ECO:0000256" key="7">
    <source>
        <dbReference type="ARBA" id="ARBA00022679"/>
    </source>
</evidence>
<dbReference type="GO" id="GO:0034628">
    <property type="term" value="P:'de novo' NAD+ biosynthetic process from L-aspartate"/>
    <property type="evidence" value="ECO:0007669"/>
    <property type="project" value="TreeGrafter"/>
</dbReference>
<dbReference type="NCBIfam" id="NF006878">
    <property type="entry name" value="PRK09375.1-2"/>
    <property type="match status" value="1"/>
</dbReference>
<comment type="pathway">
    <text evidence="3">Cofactor biosynthesis; NAD(+) biosynthesis; quinolinate from iminoaspartate: step 1/1.</text>
</comment>
<dbReference type="SUPFAM" id="SSF142754">
    <property type="entry name" value="NadA-like"/>
    <property type="match status" value="1"/>
</dbReference>
<evidence type="ECO:0000256" key="8">
    <source>
        <dbReference type="ARBA" id="ARBA00022723"/>
    </source>
</evidence>
<evidence type="ECO:0000256" key="3">
    <source>
        <dbReference type="ARBA" id="ARBA00005065"/>
    </source>
</evidence>
<dbReference type="RefSeq" id="WP_022790301.1">
    <property type="nucleotide sequence ID" value="NZ_UHFX01000003.1"/>
</dbReference>
<dbReference type="PANTHER" id="PTHR30573">
    <property type="entry name" value="QUINOLINATE SYNTHETASE A"/>
    <property type="match status" value="1"/>
</dbReference>
<evidence type="ECO:0000256" key="4">
    <source>
        <dbReference type="ARBA" id="ARBA00012669"/>
    </source>
</evidence>
<dbReference type="InterPro" id="IPR003473">
    <property type="entry name" value="NadA"/>
</dbReference>
<keyword evidence="6" id="KW-0662">Pyridine nucleotide biosynthesis</keyword>
<dbReference type="PANTHER" id="PTHR30573:SF0">
    <property type="entry name" value="QUINOLINATE SYNTHASE, CHLOROPLASTIC"/>
    <property type="match status" value="1"/>
</dbReference>
<keyword evidence="5" id="KW-0004">4Fe-4S</keyword>
<dbReference type="GO" id="GO:0008987">
    <property type="term" value="F:quinolinate synthetase A activity"/>
    <property type="evidence" value="ECO:0007669"/>
    <property type="project" value="UniProtKB-UniRule"/>
</dbReference>
<evidence type="ECO:0000256" key="1">
    <source>
        <dbReference type="ARBA" id="ARBA00001966"/>
    </source>
</evidence>
<organism evidence="14 15">
    <name type="scientific">Faecalicoccus pleomorphus</name>
    <dbReference type="NCBI Taxonomy" id="1323"/>
    <lineage>
        <taxon>Bacteria</taxon>
        <taxon>Bacillati</taxon>
        <taxon>Bacillota</taxon>
        <taxon>Erysipelotrichia</taxon>
        <taxon>Erysipelotrichales</taxon>
        <taxon>Erysipelotrichaceae</taxon>
        <taxon>Faecalicoccus</taxon>
    </lineage>
</organism>
<evidence type="ECO:0000313" key="14">
    <source>
        <dbReference type="EMBL" id="SUO03171.1"/>
    </source>
</evidence>
<keyword evidence="8" id="KW-0479">Metal-binding</keyword>
<dbReference type="EMBL" id="UHFX01000003">
    <property type="protein sequence ID" value="SUO03171.1"/>
    <property type="molecule type" value="Genomic_DNA"/>
</dbReference>
<dbReference type="NCBIfam" id="TIGR00550">
    <property type="entry name" value="nadA"/>
    <property type="match status" value="1"/>
</dbReference>
<accession>A0A380LIP2</accession>
<evidence type="ECO:0000256" key="12">
    <source>
        <dbReference type="ARBA" id="ARBA00073059"/>
    </source>
</evidence>
<keyword evidence="15" id="KW-1185">Reference proteome</keyword>
<dbReference type="Gene3D" id="3.40.50.10800">
    <property type="entry name" value="NadA-like"/>
    <property type="match status" value="3"/>
</dbReference>
<protein>
    <recommendedName>
        <fullName evidence="12 13">Quinolinate synthase</fullName>
        <ecNumber evidence="4 13">2.5.1.72</ecNumber>
    </recommendedName>
</protein>
<dbReference type="OrthoDB" id="9801204at2"/>
<evidence type="ECO:0000256" key="13">
    <source>
        <dbReference type="NCBIfam" id="TIGR00550"/>
    </source>
</evidence>
<dbReference type="FunFam" id="3.40.50.10800:FF:000001">
    <property type="entry name" value="Quinolinate synthase A"/>
    <property type="match status" value="1"/>
</dbReference>
<evidence type="ECO:0000256" key="11">
    <source>
        <dbReference type="ARBA" id="ARBA00050125"/>
    </source>
</evidence>
<evidence type="ECO:0000256" key="9">
    <source>
        <dbReference type="ARBA" id="ARBA00023004"/>
    </source>
</evidence>
<keyword evidence="9" id="KW-0408">Iron</keyword>
<evidence type="ECO:0000256" key="2">
    <source>
        <dbReference type="ARBA" id="ARBA00003791"/>
    </source>
</evidence>
<dbReference type="AlphaFoldDB" id="A0A380LIP2"/>